<dbReference type="PROSITE" id="PS51063">
    <property type="entry name" value="HTH_CRP_2"/>
    <property type="match status" value="1"/>
</dbReference>
<gene>
    <name evidence="6" type="ORF">F4559_001448</name>
</gene>
<keyword evidence="1" id="KW-0805">Transcription regulation</keyword>
<accession>A0A7W7T036</accession>
<dbReference type="PANTHER" id="PTHR24567">
    <property type="entry name" value="CRP FAMILY TRANSCRIPTIONAL REGULATORY PROTEIN"/>
    <property type="match status" value="1"/>
</dbReference>
<protein>
    <submittedName>
        <fullName evidence="6">CRP-like cAMP-binding protein</fullName>
    </submittedName>
</protein>
<evidence type="ECO:0000259" key="4">
    <source>
        <dbReference type="PROSITE" id="PS50042"/>
    </source>
</evidence>
<dbReference type="InterPro" id="IPR018490">
    <property type="entry name" value="cNMP-bd_dom_sf"/>
</dbReference>
<dbReference type="AlphaFoldDB" id="A0A7W7T036"/>
<dbReference type="PANTHER" id="PTHR24567:SF68">
    <property type="entry name" value="DNA-BINDING TRANSCRIPTIONAL DUAL REGULATOR CRP"/>
    <property type="match status" value="1"/>
</dbReference>
<feature type="domain" description="HTH crp-type" evidence="5">
    <location>
        <begin position="137"/>
        <end position="206"/>
    </location>
</feature>
<organism evidence="6 7">
    <name type="scientific">Saccharothrix violaceirubra</name>
    <dbReference type="NCBI Taxonomy" id="413306"/>
    <lineage>
        <taxon>Bacteria</taxon>
        <taxon>Bacillati</taxon>
        <taxon>Actinomycetota</taxon>
        <taxon>Actinomycetes</taxon>
        <taxon>Pseudonocardiales</taxon>
        <taxon>Pseudonocardiaceae</taxon>
        <taxon>Saccharothrix</taxon>
    </lineage>
</organism>
<feature type="domain" description="Cyclic nucleotide-binding" evidence="4">
    <location>
        <begin position="4"/>
        <end position="106"/>
    </location>
</feature>
<dbReference type="Gene3D" id="2.60.120.10">
    <property type="entry name" value="Jelly Rolls"/>
    <property type="match status" value="1"/>
</dbReference>
<dbReference type="Pfam" id="PF00027">
    <property type="entry name" value="cNMP_binding"/>
    <property type="match status" value="1"/>
</dbReference>
<dbReference type="InterPro" id="IPR014710">
    <property type="entry name" value="RmlC-like_jellyroll"/>
</dbReference>
<dbReference type="GO" id="GO:0005829">
    <property type="term" value="C:cytosol"/>
    <property type="evidence" value="ECO:0007669"/>
    <property type="project" value="TreeGrafter"/>
</dbReference>
<dbReference type="PROSITE" id="PS50042">
    <property type="entry name" value="CNMP_BINDING_3"/>
    <property type="match status" value="1"/>
</dbReference>
<evidence type="ECO:0000259" key="5">
    <source>
        <dbReference type="PROSITE" id="PS51063"/>
    </source>
</evidence>
<sequence>MDRFWNLLTPEEQTVFRAAGVEHDYAPDAVICHEGDTTGHVLVVLRGLLRVTKARLVGAEKVLAVRGAGDLLGERAAVDGLPRSATVRALGPVRALVVSAASFARLCQRRPRIAWVVLTVVIGRQRDVDRQRVQFSGSATQRVAAVLVDMVLHRGIADQGAVSLSQEEIASIAGISRESLVRVLRSLREKGIINTGRKKIDVVSPERLYDLTD</sequence>
<dbReference type="SMART" id="SM00100">
    <property type="entry name" value="cNMP"/>
    <property type="match status" value="1"/>
</dbReference>
<reference evidence="6 7" key="1">
    <citation type="submission" date="2020-08" db="EMBL/GenBank/DDBJ databases">
        <title>Sequencing the genomes of 1000 actinobacteria strains.</title>
        <authorList>
            <person name="Klenk H.-P."/>
        </authorList>
    </citation>
    <scope>NUCLEOTIDE SEQUENCE [LARGE SCALE GENOMIC DNA]</scope>
    <source>
        <strain evidence="6 7">DSM 45084</strain>
    </source>
</reference>
<evidence type="ECO:0000313" key="6">
    <source>
        <dbReference type="EMBL" id="MBB4964089.1"/>
    </source>
</evidence>
<dbReference type="GO" id="GO:0003700">
    <property type="term" value="F:DNA-binding transcription factor activity"/>
    <property type="evidence" value="ECO:0007669"/>
    <property type="project" value="TreeGrafter"/>
</dbReference>
<dbReference type="SMART" id="SM00419">
    <property type="entry name" value="HTH_CRP"/>
    <property type="match status" value="1"/>
</dbReference>
<dbReference type="PRINTS" id="PR00034">
    <property type="entry name" value="HTHCRP"/>
</dbReference>
<dbReference type="RefSeq" id="WP_184666887.1">
    <property type="nucleotide sequence ID" value="NZ_BAABAI010000003.1"/>
</dbReference>
<dbReference type="SUPFAM" id="SSF51206">
    <property type="entry name" value="cAMP-binding domain-like"/>
    <property type="match status" value="1"/>
</dbReference>
<keyword evidence="2" id="KW-0238">DNA-binding</keyword>
<dbReference type="GO" id="GO:0003677">
    <property type="term" value="F:DNA binding"/>
    <property type="evidence" value="ECO:0007669"/>
    <property type="project" value="UniProtKB-KW"/>
</dbReference>
<evidence type="ECO:0000256" key="3">
    <source>
        <dbReference type="ARBA" id="ARBA00023163"/>
    </source>
</evidence>
<dbReference type="Pfam" id="PF13545">
    <property type="entry name" value="HTH_Crp_2"/>
    <property type="match status" value="1"/>
</dbReference>
<evidence type="ECO:0000256" key="2">
    <source>
        <dbReference type="ARBA" id="ARBA00023125"/>
    </source>
</evidence>
<keyword evidence="7" id="KW-1185">Reference proteome</keyword>
<dbReference type="Proteomes" id="UP000542674">
    <property type="component" value="Unassembled WGS sequence"/>
</dbReference>
<dbReference type="InterPro" id="IPR012318">
    <property type="entry name" value="HTH_CRP"/>
</dbReference>
<name>A0A7W7T036_9PSEU</name>
<dbReference type="Gene3D" id="1.10.10.10">
    <property type="entry name" value="Winged helix-like DNA-binding domain superfamily/Winged helix DNA-binding domain"/>
    <property type="match status" value="1"/>
</dbReference>
<proteinExistence type="predicted"/>
<dbReference type="SUPFAM" id="SSF46785">
    <property type="entry name" value="Winged helix' DNA-binding domain"/>
    <property type="match status" value="1"/>
</dbReference>
<dbReference type="InterPro" id="IPR050397">
    <property type="entry name" value="Env_Response_Regulators"/>
</dbReference>
<dbReference type="EMBL" id="JACHJS010000001">
    <property type="protein sequence ID" value="MBB4964089.1"/>
    <property type="molecule type" value="Genomic_DNA"/>
</dbReference>
<evidence type="ECO:0000313" key="7">
    <source>
        <dbReference type="Proteomes" id="UP000542674"/>
    </source>
</evidence>
<dbReference type="InterPro" id="IPR000595">
    <property type="entry name" value="cNMP-bd_dom"/>
</dbReference>
<dbReference type="InterPro" id="IPR036390">
    <property type="entry name" value="WH_DNA-bd_sf"/>
</dbReference>
<comment type="caution">
    <text evidence="6">The sequence shown here is derived from an EMBL/GenBank/DDBJ whole genome shotgun (WGS) entry which is preliminary data.</text>
</comment>
<dbReference type="InterPro" id="IPR036388">
    <property type="entry name" value="WH-like_DNA-bd_sf"/>
</dbReference>
<evidence type="ECO:0000256" key="1">
    <source>
        <dbReference type="ARBA" id="ARBA00023015"/>
    </source>
</evidence>
<dbReference type="CDD" id="cd00038">
    <property type="entry name" value="CAP_ED"/>
    <property type="match status" value="1"/>
</dbReference>
<keyword evidence="3" id="KW-0804">Transcription</keyword>